<keyword evidence="1" id="KW-0812">Transmembrane</keyword>
<keyword evidence="3" id="KW-1185">Reference proteome</keyword>
<dbReference type="EMBL" id="JACORT010000001">
    <property type="protein sequence ID" value="MBC5781794.1"/>
    <property type="molecule type" value="Genomic_DNA"/>
</dbReference>
<feature type="transmembrane region" description="Helical" evidence="1">
    <location>
        <begin position="336"/>
        <end position="353"/>
    </location>
</feature>
<reference evidence="2" key="1">
    <citation type="submission" date="2020-08" db="EMBL/GenBank/DDBJ databases">
        <title>Ramlibacter sp. USB13 16S ribosomal RNA gene genome sequencing and assembly.</title>
        <authorList>
            <person name="Kang M."/>
        </authorList>
    </citation>
    <scope>NUCLEOTIDE SEQUENCE</scope>
    <source>
        <strain evidence="2">USB13</strain>
    </source>
</reference>
<dbReference type="Gene3D" id="2.130.10.10">
    <property type="entry name" value="YVTN repeat-like/Quinoprotein amine dehydrogenase"/>
    <property type="match status" value="1"/>
</dbReference>
<comment type="caution">
    <text evidence="2">The sequence shown here is derived from an EMBL/GenBank/DDBJ whole genome shotgun (WGS) entry which is preliminary data.</text>
</comment>
<dbReference type="AlphaFoldDB" id="A0A923S9I5"/>
<sequence length="593" mass="65631">MRKIWESAGAMRALAGGLLVLALAGIAATFHANGRWVAIQGPVTLQAIDADTLWLGVDEDLWIMDSLGHRNGVRTARELGFTAAVSNMAMAPGNQVLLASRFDRDWQLVDRRTFARVRTIRPQWPDDIAKLPLHAVHLAVSPEGDIAASTGGGHTVVLFDSEGRLLARTPPDTYRFTNGLWWSPQGWWTTDTNRFALRLLDARTLAVKVNVQLRRAPPDTPFLGEAIASQGGPQVGGTDLPLATVTRLGTLMEPGHVVDVFPDGSQAMFNLDTIPQLRDVAWFNKQLLLVDGHTFEVRRFDADRNEIEPFGDVQVRAAFRKLREDRAFWKGVASRQAFALSAVLLVLGLLAYARHRQLAGGPEVEEALNEPAIAWLRSPAEFERVKLESEVPREAVYLPGRRPRWLLVTNRRILLFAGAAKERRLQSEWPRRSVVFAGSPGQMAGHRPWWQQLLQPANLVLTFTTGTTLYLRCASGNTARRVAQLLMSSPALPDDFGNTVEIALAPRRPWQAVLASFLVPGSGQWLQGRFAIGTVLFTAALLLCIYGWAPVVWALHGPKMEVSRHAIAQAFVAWLLVPLVASSEAWRFGIGRR</sequence>
<feature type="transmembrane region" description="Helical" evidence="1">
    <location>
        <begin position="567"/>
        <end position="586"/>
    </location>
</feature>
<organism evidence="2 3">
    <name type="scientific">Ramlibacter cellulosilyticus</name>
    <dbReference type="NCBI Taxonomy" id="2764187"/>
    <lineage>
        <taxon>Bacteria</taxon>
        <taxon>Pseudomonadati</taxon>
        <taxon>Pseudomonadota</taxon>
        <taxon>Betaproteobacteria</taxon>
        <taxon>Burkholderiales</taxon>
        <taxon>Comamonadaceae</taxon>
        <taxon>Ramlibacter</taxon>
    </lineage>
</organism>
<evidence type="ECO:0000256" key="1">
    <source>
        <dbReference type="SAM" id="Phobius"/>
    </source>
</evidence>
<protein>
    <submittedName>
        <fullName evidence="2">Uncharacterized protein</fullName>
    </submittedName>
</protein>
<evidence type="ECO:0000313" key="3">
    <source>
        <dbReference type="Proteomes" id="UP000608513"/>
    </source>
</evidence>
<keyword evidence="1" id="KW-0472">Membrane</keyword>
<dbReference type="RefSeq" id="WP_187074537.1">
    <property type="nucleotide sequence ID" value="NZ_JACORT010000001.1"/>
</dbReference>
<gene>
    <name evidence="2" type="ORF">H8N03_02490</name>
</gene>
<accession>A0A923S9I5</accession>
<dbReference type="SUPFAM" id="SSF75011">
    <property type="entry name" value="3-carboxy-cis,cis-mucoante lactonizing enzyme"/>
    <property type="match status" value="1"/>
</dbReference>
<feature type="transmembrane region" description="Helical" evidence="1">
    <location>
        <begin position="530"/>
        <end position="555"/>
    </location>
</feature>
<dbReference type="InterPro" id="IPR015943">
    <property type="entry name" value="WD40/YVTN_repeat-like_dom_sf"/>
</dbReference>
<name>A0A923S9I5_9BURK</name>
<dbReference type="Proteomes" id="UP000608513">
    <property type="component" value="Unassembled WGS sequence"/>
</dbReference>
<evidence type="ECO:0000313" key="2">
    <source>
        <dbReference type="EMBL" id="MBC5781794.1"/>
    </source>
</evidence>
<keyword evidence="1" id="KW-1133">Transmembrane helix</keyword>
<proteinExistence type="predicted"/>